<feature type="region of interest" description="Disordered" evidence="10">
    <location>
        <begin position="68"/>
        <end position="133"/>
    </location>
</feature>
<feature type="compositionally biased region" description="Polar residues" evidence="10">
    <location>
        <begin position="686"/>
        <end position="698"/>
    </location>
</feature>
<dbReference type="GO" id="GO:0040029">
    <property type="term" value="P:epigenetic regulation of gene expression"/>
    <property type="evidence" value="ECO:0007669"/>
    <property type="project" value="TreeGrafter"/>
</dbReference>
<keyword evidence="9" id="KW-0539">Nucleus</keyword>
<evidence type="ECO:0000259" key="11">
    <source>
        <dbReference type="Pfam" id="PF00850"/>
    </source>
</evidence>
<dbReference type="RefSeq" id="XP_066928350.1">
    <property type="nucleotide sequence ID" value="XM_067072249.1"/>
</dbReference>
<reference evidence="12" key="1">
    <citation type="submission" date="2021-01" db="UniProtKB">
        <authorList>
            <consortium name="EnsemblMetazoa"/>
        </authorList>
    </citation>
    <scope>IDENTIFICATION</scope>
</reference>
<protein>
    <recommendedName>
        <fullName evidence="3">histone deacetylase</fullName>
        <ecNumber evidence="3">3.5.1.98</ecNumber>
    </recommendedName>
</protein>
<dbReference type="InterPro" id="IPR023801">
    <property type="entry name" value="His_deacetylse_dom"/>
</dbReference>
<feature type="region of interest" description="Disordered" evidence="10">
    <location>
        <begin position="417"/>
        <end position="710"/>
    </location>
</feature>
<feature type="compositionally biased region" description="Basic and acidic residues" evidence="10">
    <location>
        <begin position="147"/>
        <end position="162"/>
    </location>
</feature>
<evidence type="ECO:0000256" key="5">
    <source>
        <dbReference type="ARBA" id="ARBA00022801"/>
    </source>
</evidence>
<comment type="similarity">
    <text evidence="2">Belongs to the histone deacetylase family. HD type 2 subfamily.</text>
</comment>
<dbReference type="EC" id="3.5.1.98" evidence="3"/>
<feature type="compositionally biased region" description="Basic and acidic residues" evidence="10">
    <location>
        <begin position="1131"/>
        <end position="1146"/>
    </location>
</feature>
<feature type="region of interest" description="Disordered" evidence="10">
    <location>
        <begin position="1"/>
        <end position="24"/>
    </location>
</feature>
<name>A0A7M5WWX1_9CNID</name>
<evidence type="ECO:0000256" key="9">
    <source>
        <dbReference type="ARBA" id="ARBA00023242"/>
    </source>
</evidence>
<dbReference type="OrthoDB" id="5232919at2759"/>
<organism evidence="12 13">
    <name type="scientific">Clytia hemisphaerica</name>
    <dbReference type="NCBI Taxonomy" id="252671"/>
    <lineage>
        <taxon>Eukaryota</taxon>
        <taxon>Metazoa</taxon>
        <taxon>Cnidaria</taxon>
        <taxon>Hydrozoa</taxon>
        <taxon>Hydroidolina</taxon>
        <taxon>Leptothecata</taxon>
        <taxon>Obeliida</taxon>
        <taxon>Clytiidae</taxon>
        <taxon>Clytia</taxon>
    </lineage>
</organism>
<feature type="compositionally biased region" description="Low complexity" evidence="10">
    <location>
        <begin position="302"/>
        <end position="316"/>
    </location>
</feature>
<feature type="compositionally biased region" description="Polar residues" evidence="10">
    <location>
        <begin position="648"/>
        <end position="658"/>
    </location>
</feature>
<feature type="compositionally biased region" description="Gly residues" evidence="10">
    <location>
        <begin position="184"/>
        <end position="193"/>
    </location>
</feature>
<evidence type="ECO:0000256" key="10">
    <source>
        <dbReference type="SAM" id="MobiDB-lite"/>
    </source>
</evidence>
<dbReference type="GO" id="GO:0000118">
    <property type="term" value="C:histone deacetylase complex"/>
    <property type="evidence" value="ECO:0007669"/>
    <property type="project" value="TreeGrafter"/>
</dbReference>
<keyword evidence="8" id="KW-0804">Transcription</keyword>
<dbReference type="SUPFAM" id="SSF52768">
    <property type="entry name" value="Arginase/deacetylase"/>
    <property type="match status" value="1"/>
</dbReference>
<sequence>MSSQSSGPSEAPATLASTDAEHPETFVAQLDELKKSQEEQYILLSKKYKENKDKLKFQQQQELKEYYQRQSVLGSSNKVPSRHDYPPTQIPPPYYHGEPIPRKGDYSSITKGASMFDDLPTQAGGGGSGGGLNALVKERLRKKAIDNINKKTHFEHVDHKDPSMPPPRRIPDDYNRWVYERYEGSGGGGGGGPPEDDDEPGSFSLRKAESEPNLRGRNQLKLRTNRYKPHTDHHPLNPRHYSPNDTSSSTASASRHREAVSPPYRPPLEKVFHPGPRGVPLFQSPSLPNIYKTSRSQVHFPSSSSSMMGSSGSSSSEMKAPFDPGHPKYLEMLKLQYATNHRYLQHTMVEYGYDPKEIDTFHQKYLAEIDDSSMSDVERVKQLLESQNKLYLHLAERLSSPYSKSYSKGLNSIDSAPSLMSSRSHDSLHNIKLPRNDPYLVHPRGGPSSGSRFPMHSRDFPPSLPPDLHSKDHALTRRRLKEHLREKQDASSIKTSMDYHQHEDKIQEETAEDVANEERKRASRDEDAYHHRSSELHAATKAESTNNTSVFDSSRSNGLSSRFNGSDTKLYSSSSSLHTSNPRLMGSEPRLYSSTEARERETRERESRERERDRLHGSNPHLHGSNPHLHSSSSRLSGSNPNIHGPSSRHNGSNSYLYGSNPRLYSSASRLHSSNSSLHRSDSGSKMNSSDPRISTGSDPRLSGHFIEPNKSTKHMTGLVYDTIMLKHQCQCGGNFPLHPECAGRLQSIWARLQETGVANLCEKIRPRKATISELQTVHSEQHTLLFGGGASSRGSSNLRCFTKLPCGGTGVDDDTIWNETHTANAARMAAGCVIELAFKVASGDLKNGFAIVRPPGHHAETHQAKGFCYFNSVAIAAKLLCMKMAVERVMILDWDIHHGNGTQQMFYDDDRVLYVSMHRHDEGSFFPGTGKAEECGAGIGAGTNINIPFNGGLDPMYGDKEYLAAFRSIVLPVAKEYKPDIILVSAGFAAADGHSPHLGGYNVTAACFAYMTKQLMELRNGKLVLALEGGYDLQSLCDSSEQCIRALLGGATLELTEEALMTKPHDNAVKCLEKAVQIQGKYWPGVKRAASLVNSSQNSAKRLEKEENETVNALASLSVRVVQQNGKGAETSEKKEESPASRQEEPMAMDEN</sequence>
<proteinExistence type="inferred from homology"/>
<evidence type="ECO:0000256" key="8">
    <source>
        <dbReference type="ARBA" id="ARBA00023163"/>
    </source>
</evidence>
<keyword evidence="13" id="KW-1185">Reference proteome</keyword>
<dbReference type="EnsemblMetazoa" id="CLYHEMT014092.1">
    <property type="protein sequence ID" value="CLYHEMP014092.1"/>
    <property type="gene ID" value="CLYHEMG014092"/>
</dbReference>
<feature type="compositionally biased region" description="Low complexity" evidence="10">
    <location>
        <begin position="619"/>
        <end position="642"/>
    </location>
</feature>
<accession>A0A7M5WWX1</accession>
<keyword evidence="4" id="KW-0678">Repressor</keyword>
<feature type="compositionally biased region" description="Basic and acidic residues" evidence="10">
    <location>
        <begin position="497"/>
        <end position="508"/>
    </location>
</feature>
<evidence type="ECO:0000256" key="6">
    <source>
        <dbReference type="ARBA" id="ARBA00022853"/>
    </source>
</evidence>
<feature type="domain" description="Histone deacetylase" evidence="11">
    <location>
        <begin position="739"/>
        <end position="1048"/>
    </location>
</feature>
<evidence type="ECO:0000256" key="1">
    <source>
        <dbReference type="ARBA" id="ARBA00004123"/>
    </source>
</evidence>
<keyword evidence="5" id="KW-0378">Hydrolase</keyword>
<feature type="compositionally biased region" description="Basic and acidic residues" evidence="10">
    <location>
        <begin position="516"/>
        <end position="540"/>
    </location>
</feature>
<dbReference type="Pfam" id="PF00850">
    <property type="entry name" value="Hist_deacetyl"/>
    <property type="match status" value="1"/>
</dbReference>
<feature type="compositionally biased region" description="Low complexity" evidence="10">
    <location>
        <begin position="666"/>
        <end position="678"/>
    </location>
</feature>
<dbReference type="InterPro" id="IPR023696">
    <property type="entry name" value="Ureohydrolase_dom_sf"/>
</dbReference>
<keyword evidence="6" id="KW-0156">Chromatin regulator</keyword>
<dbReference type="GeneID" id="136815797"/>
<evidence type="ECO:0000256" key="3">
    <source>
        <dbReference type="ARBA" id="ARBA00012111"/>
    </source>
</evidence>
<evidence type="ECO:0000256" key="7">
    <source>
        <dbReference type="ARBA" id="ARBA00023015"/>
    </source>
</evidence>
<feature type="region of interest" description="Disordered" evidence="10">
    <location>
        <begin position="1123"/>
        <end position="1153"/>
    </location>
</feature>
<dbReference type="AlphaFoldDB" id="A0A7M5WWX1"/>
<dbReference type="InterPro" id="IPR000286">
    <property type="entry name" value="HDACs"/>
</dbReference>
<feature type="compositionally biased region" description="Basic and acidic residues" evidence="10">
    <location>
        <begin position="169"/>
        <end position="183"/>
    </location>
</feature>
<comment type="subcellular location">
    <subcellularLocation>
        <location evidence="1">Nucleus</location>
    </subcellularLocation>
</comment>
<evidence type="ECO:0000313" key="12">
    <source>
        <dbReference type="EnsemblMetazoa" id="CLYHEMP014092.1"/>
    </source>
</evidence>
<feature type="region of interest" description="Disordered" evidence="10">
    <location>
        <begin position="147"/>
        <end position="269"/>
    </location>
</feature>
<dbReference type="Gene3D" id="3.40.800.20">
    <property type="entry name" value="Histone deacetylase domain"/>
    <property type="match status" value="1"/>
</dbReference>
<evidence type="ECO:0000313" key="13">
    <source>
        <dbReference type="Proteomes" id="UP000594262"/>
    </source>
</evidence>
<keyword evidence="7" id="KW-0805">Transcription regulation</keyword>
<dbReference type="PANTHER" id="PTHR10625:SF5">
    <property type="entry name" value="HISTONE DEACETYLASE"/>
    <property type="match status" value="1"/>
</dbReference>
<feature type="compositionally biased region" description="Basic and acidic residues" evidence="10">
    <location>
        <begin position="596"/>
        <end position="616"/>
    </location>
</feature>
<feature type="compositionally biased region" description="Gly residues" evidence="10">
    <location>
        <begin position="123"/>
        <end position="132"/>
    </location>
</feature>
<feature type="compositionally biased region" description="Polar residues" evidence="10">
    <location>
        <begin position="542"/>
        <end position="582"/>
    </location>
</feature>
<dbReference type="PRINTS" id="PR01270">
    <property type="entry name" value="HDASUPER"/>
</dbReference>
<feature type="compositionally biased region" description="Basic residues" evidence="10">
    <location>
        <begin position="218"/>
        <end position="228"/>
    </location>
</feature>
<feature type="region of interest" description="Disordered" evidence="10">
    <location>
        <begin position="297"/>
        <end position="319"/>
    </location>
</feature>
<dbReference type="GO" id="GO:0141221">
    <property type="term" value="F:histone deacetylase activity, hydrolytic mechanism"/>
    <property type="evidence" value="ECO:0007669"/>
    <property type="project" value="UniProtKB-EC"/>
</dbReference>
<dbReference type="InterPro" id="IPR037138">
    <property type="entry name" value="His_deacetylse_dom_sf"/>
</dbReference>
<dbReference type="Proteomes" id="UP000594262">
    <property type="component" value="Unplaced"/>
</dbReference>
<evidence type="ECO:0000256" key="4">
    <source>
        <dbReference type="ARBA" id="ARBA00022491"/>
    </source>
</evidence>
<dbReference type="PANTHER" id="PTHR10625">
    <property type="entry name" value="HISTONE DEACETYLASE HDAC1-RELATED"/>
    <property type="match status" value="1"/>
</dbReference>
<evidence type="ECO:0000256" key="2">
    <source>
        <dbReference type="ARBA" id="ARBA00007738"/>
    </source>
</evidence>